<name>A0ABT5NBC5_9PSED</name>
<evidence type="ECO:0000256" key="2">
    <source>
        <dbReference type="ARBA" id="ARBA00023125"/>
    </source>
</evidence>
<feature type="domain" description="HTH luxR-type" evidence="4">
    <location>
        <begin position="35"/>
        <end position="100"/>
    </location>
</feature>
<protein>
    <submittedName>
        <fullName evidence="5">Helix-turn-helix transcriptional regulator</fullName>
    </submittedName>
</protein>
<dbReference type="EMBL" id="JAMDHD010000020">
    <property type="protein sequence ID" value="MDD0985834.1"/>
    <property type="molecule type" value="Genomic_DNA"/>
</dbReference>
<reference evidence="5" key="1">
    <citation type="submission" date="2022-05" db="EMBL/GenBank/DDBJ databases">
        <title>Novel Pseudomonas spp. Isolated from a Rainbow Trout Aquaculture Facility.</title>
        <authorList>
            <person name="Testerman T."/>
            <person name="Graf J."/>
        </authorList>
    </citation>
    <scope>NUCLEOTIDE SEQUENCE</scope>
    <source>
        <strain evidence="5">ID1050</strain>
    </source>
</reference>
<dbReference type="Pfam" id="PF00196">
    <property type="entry name" value="GerE"/>
    <property type="match status" value="1"/>
</dbReference>
<keyword evidence="3" id="KW-0804">Transcription</keyword>
<dbReference type="CDD" id="cd06170">
    <property type="entry name" value="LuxR_C_like"/>
    <property type="match status" value="1"/>
</dbReference>
<evidence type="ECO:0000313" key="6">
    <source>
        <dbReference type="Proteomes" id="UP001148189"/>
    </source>
</evidence>
<sequence length="103" mass="11258">MSSPEEPTPSVPGPAVSVATDVCEQACDDRAGDAQSLPDKPLTAKELEILRWATEGKTVWEISRIRCVSQATVKFHLRNIYGKLHVNNRVQAVSEAIRRGLCG</sequence>
<dbReference type="PANTHER" id="PTHR44688">
    <property type="entry name" value="DNA-BINDING TRANSCRIPTIONAL ACTIVATOR DEVR_DOSR"/>
    <property type="match status" value="1"/>
</dbReference>
<dbReference type="GeneID" id="97824668"/>
<dbReference type="RefSeq" id="WP_081044200.1">
    <property type="nucleotide sequence ID" value="NZ_CP077085.1"/>
</dbReference>
<gene>
    <name evidence="5" type="ORF">M5G21_12835</name>
</gene>
<evidence type="ECO:0000256" key="1">
    <source>
        <dbReference type="ARBA" id="ARBA00023015"/>
    </source>
</evidence>
<accession>A0ABT5NBC5</accession>
<keyword evidence="6" id="KW-1185">Reference proteome</keyword>
<dbReference type="InterPro" id="IPR000792">
    <property type="entry name" value="Tscrpt_reg_LuxR_C"/>
</dbReference>
<dbReference type="PRINTS" id="PR00038">
    <property type="entry name" value="HTHLUXR"/>
</dbReference>
<evidence type="ECO:0000313" key="5">
    <source>
        <dbReference type="EMBL" id="MDD0985834.1"/>
    </source>
</evidence>
<dbReference type="PANTHER" id="PTHR44688:SF16">
    <property type="entry name" value="DNA-BINDING TRANSCRIPTIONAL ACTIVATOR DEVR_DOSR"/>
    <property type="match status" value="1"/>
</dbReference>
<evidence type="ECO:0000256" key="3">
    <source>
        <dbReference type="ARBA" id="ARBA00023163"/>
    </source>
</evidence>
<dbReference type="SUPFAM" id="SSF46894">
    <property type="entry name" value="C-terminal effector domain of the bipartite response regulators"/>
    <property type="match status" value="1"/>
</dbReference>
<organism evidence="5 6">
    <name type="scientific">Pseudomonas shahriarae</name>
    <dbReference type="NCBI Taxonomy" id="2745512"/>
    <lineage>
        <taxon>Bacteria</taxon>
        <taxon>Pseudomonadati</taxon>
        <taxon>Pseudomonadota</taxon>
        <taxon>Gammaproteobacteria</taxon>
        <taxon>Pseudomonadales</taxon>
        <taxon>Pseudomonadaceae</taxon>
        <taxon>Pseudomonas</taxon>
    </lineage>
</organism>
<dbReference type="PROSITE" id="PS50043">
    <property type="entry name" value="HTH_LUXR_2"/>
    <property type="match status" value="1"/>
</dbReference>
<dbReference type="SMART" id="SM00421">
    <property type="entry name" value="HTH_LUXR"/>
    <property type="match status" value="1"/>
</dbReference>
<dbReference type="InterPro" id="IPR036388">
    <property type="entry name" value="WH-like_DNA-bd_sf"/>
</dbReference>
<keyword evidence="1" id="KW-0805">Transcription regulation</keyword>
<dbReference type="InterPro" id="IPR016032">
    <property type="entry name" value="Sig_transdc_resp-reg_C-effctor"/>
</dbReference>
<proteinExistence type="predicted"/>
<keyword evidence="2" id="KW-0238">DNA-binding</keyword>
<dbReference type="Gene3D" id="1.10.10.10">
    <property type="entry name" value="Winged helix-like DNA-binding domain superfamily/Winged helix DNA-binding domain"/>
    <property type="match status" value="1"/>
</dbReference>
<dbReference type="Proteomes" id="UP001148189">
    <property type="component" value="Unassembled WGS sequence"/>
</dbReference>
<evidence type="ECO:0000259" key="4">
    <source>
        <dbReference type="PROSITE" id="PS50043"/>
    </source>
</evidence>
<comment type="caution">
    <text evidence="5">The sequence shown here is derived from an EMBL/GenBank/DDBJ whole genome shotgun (WGS) entry which is preliminary data.</text>
</comment>